<keyword evidence="4" id="KW-0255">Endonuclease</keyword>
<dbReference type="KEGG" id="amaq:GO499_09125"/>
<dbReference type="GO" id="GO:0005737">
    <property type="term" value="C:cytoplasm"/>
    <property type="evidence" value="ECO:0007669"/>
    <property type="project" value="TreeGrafter"/>
</dbReference>
<dbReference type="InterPro" id="IPR019307">
    <property type="entry name" value="RNA-bd_AU-1/RNase_E/G"/>
</dbReference>
<keyword evidence="7" id="KW-0694">RNA-binding</keyword>
<evidence type="ECO:0000313" key="10">
    <source>
        <dbReference type="Proteomes" id="UP000464495"/>
    </source>
</evidence>
<proteinExistence type="predicted"/>
<dbReference type="GO" id="GO:0004519">
    <property type="term" value="F:endonuclease activity"/>
    <property type="evidence" value="ECO:0007669"/>
    <property type="project" value="UniProtKB-KW"/>
</dbReference>
<feature type="domain" description="RNA-binding protein AU-1/Ribonuclease E/G" evidence="8">
    <location>
        <begin position="218"/>
        <end position="340"/>
    </location>
</feature>
<comment type="cofactor">
    <cofactor evidence="1">
        <name>Mg(2+)</name>
        <dbReference type="ChEBI" id="CHEBI:18420"/>
    </cofactor>
</comment>
<keyword evidence="2" id="KW-0540">Nuclease</keyword>
<name>A0A6P1T1K8_9RHOB</name>
<dbReference type="PANTHER" id="PTHR30001">
    <property type="entry name" value="RIBONUCLEASE"/>
    <property type="match status" value="1"/>
</dbReference>
<dbReference type="InterPro" id="IPR004659">
    <property type="entry name" value="RNase_E/G"/>
</dbReference>
<dbReference type="GO" id="GO:0003723">
    <property type="term" value="F:RNA binding"/>
    <property type="evidence" value="ECO:0007669"/>
    <property type="project" value="UniProtKB-KW"/>
</dbReference>
<dbReference type="EMBL" id="CP046620">
    <property type="protein sequence ID" value="QHQ35346.1"/>
    <property type="molecule type" value="Genomic_DNA"/>
</dbReference>
<dbReference type="Proteomes" id="UP000464495">
    <property type="component" value="Chromosome"/>
</dbReference>
<evidence type="ECO:0000256" key="6">
    <source>
        <dbReference type="ARBA" id="ARBA00022842"/>
    </source>
</evidence>
<keyword evidence="5" id="KW-0378">Hydrolase</keyword>
<evidence type="ECO:0000259" key="8">
    <source>
        <dbReference type="Pfam" id="PF10150"/>
    </source>
</evidence>
<dbReference type="Pfam" id="PF10150">
    <property type="entry name" value="RNase_E_G"/>
    <property type="match status" value="2"/>
</dbReference>
<accession>A0A6P1T1K8</accession>
<keyword evidence="10" id="KW-1185">Reference proteome</keyword>
<evidence type="ECO:0000256" key="5">
    <source>
        <dbReference type="ARBA" id="ARBA00022801"/>
    </source>
</evidence>
<organism evidence="9 10">
    <name type="scientific">Algicella marina</name>
    <dbReference type="NCBI Taxonomy" id="2683284"/>
    <lineage>
        <taxon>Bacteria</taxon>
        <taxon>Pseudomonadati</taxon>
        <taxon>Pseudomonadota</taxon>
        <taxon>Alphaproteobacteria</taxon>
        <taxon>Rhodobacterales</taxon>
        <taxon>Paracoccaceae</taxon>
        <taxon>Algicella</taxon>
    </lineage>
</organism>
<feature type="domain" description="RNA-binding protein AU-1/Ribonuclease E/G" evidence="8">
    <location>
        <begin position="107"/>
        <end position="213"/>
    </location>
</feature>
<dbReference type="AlphaFoldDB" id="A0A6P1T1K8"/>
<keyword evidence="6" id="KW-0460">Magnesium</keyword>
<protein>
    <submittedName>
        <fullName evidence="9">Ribonuclease G</fullName>
    </submittedName>
</protein>
<keyword evidence="3" id="KW-0479">Metal-binding</keyword>
<evidence type="ECO:0000256" key="7">
    <source>
        <dbReference type="ARBA" id="ARBA00022884"/>
    </source>
</evidence>
<dbReference type="RefSeq" id="WP_161861909.1">
    <property type="nucleotide sequence ID" value="NZ_CP046620.1"/>
</dbReference>
<evidence type="ECO:0000256" key="4">
    <source>
        <dbReference type="ARBA" id="ARBA00022759"/>
    </source>
</evidence>
<dbReference type="PANTHER" id="PTHR30001:SF1">
    <property type="entry name" value="RIBONUCLEASE E_G-LIKE PROTEIN, CHLOROPLASTIC"/>
    <property type="match status" value="1"/>
</dbReference>
<sequence length="350" mass="37534">MKGRVIAVDRLPDGREIAALQVDGVLEDLLVDAPAEAASPQPGATYHAIVDRPLKGMGGVTVQLGGGRRGFLREHKGLAPGQKLLVQTTTNAEPGKAVPVTTRILFKSRYTIVTPDRPGNNISRQIKDEEERARLADLCAEGMEGASGLGLILRSAAEGRDEETILADISDMRKLATEIMADTGADAPTLLLDAPGAAELAWRDWASPEPDEVRERAGSFEELSLWEAVEAAKGSVEKLSGGAWFSVEPTSALVAIDVNTGGDTSLAAGLKANIATIRALPRALRVRGLGGQITVDFAPYPKKERKVLEQVIRSSLKGDSVETSFAGWTPLGHAEFQRKRERRPLRELLP</sequence>
<dbReference type="GO" id="GO:0016787">
    <property type="term" value="F:hydrolase activity"/>
    <property type="evidence" value="ECO:0007669"/>
    <property type="project" value="UniProtKB-KW"/>
</dbReference>
<reference evidence="9 10" key="1">
    <citation type="submission" date="2019-12" db="EMBL/GenBank/DDBJ databases">
        <title>Complete genome sequence of Algicella marina strain 9Alg 56(T) isolated from the red alga Tichocarpus crinitus.</title>
        <authorList>
            <person name="Kim S.-G."/>
            <person name="Nedashkovskaya O.I."/>
        </authorList>
    </citation>
    <scope>NUCLEOTIDE SEQUENCE [LARGE SCALE GENOMIC DNA]</scope>
    <source>
        <strain evidence="9 10">9Alg 56</strain>
    </source>
</reference>
<evidence type="ECO:0000256" key="1">
    <source>
        <dbReference type="ARBA" id="ARBA00001946"/>
    </source>
</evidence>
<dbReference type="GO" id="GO:0004540">
    <property type="term" value="F:RNA nuclease activity"/>
    <property type="evidence" value="ECO:0007669"/>
    <property type="project" value="InterPro"/>
</dbReference>
<dbReference type="GO" id="GO:0006364">
    <property type="term" value="P:rRNA processing"/>
    <property type="evidence" value="ECO:0007669"/>
    <property type="project" value="TreeGrafter"/>
</dbReference>
<dbReference type="GO" id="GO:0046872">
    <property type="term" value="F:metal ion binding"/>
    <property type="evidence" value="ECO:0007669"/>
    <property type="project" value="UniProtKB-KW"/>
</dbReference>
<evidence type="ECO:0000313" key="9">
    <source>
        <dbReference type="EMBL" id="QHQ35346.1"/>
    </source>
</evidence>
<evidence type="ECO:0000256" key="3">
    <source>
        <dbReference type="ARBA" id="ARBA00022723"/>
    </source>
</evidence>
<evidence type="ECO:0000256" key="2">
    <source>
        <dbReference type="ARBA" id="ARBA00022722"/>
    </source>
</evidence>
<gene>
    <name evidence="9" type="ORF">GO499_09125</name>
</gene>